<evidence type="ECO:0000313" key="1">
    <source>
        <dbReference type="EMBL" id="KAF9581844.1"/>
    </source>
</evidence>
<dbReference type="Proteomes" id="UP000780801">
    <property type="component" value="Unassembled WGS sequence"/>
</dbReference>
<comment type="caution">
    <text evidence="1">The sequence shown here is derived from an EMBL/GenBank/DDBJ whole genome shotgun (WGS) entry which is preliminary data.</text>
</comment>
<proteinExistence type="predicted"/>
<evidence type="ECO:0000313" key="2">
    <source>
        <dbReference type="Proteomes" id="UP000780801"/>
    </source>
</evidence>
<dbReference type="AlphaFoldDB" id="A0A9P6KDU5"/>
<name>A0A9P6KDU5_9FUNG</name>
<gene>
    <name evidence="1" type="ORF">BGW38_001005</name>
</gene>
<dbReference type="OrthoDB" id="2396933at2759"/>
<keyword evidence="2" id="KW-1185">Reference proteome</keyword>
<sequence length="165" mass="18602">MTAAGIVTTNGYEKNVPGFGIATIKLIKTFPPEELVILVWQHPNLKAKLRELYTNKYHREQGKNLEFDPSQADLEDMISSSAPGFLITMMISDVGRTIEGPQTGKRGFKDSATVMELDAMHSRLQAMRKRGFKAADYDKWGYVHKGSIMTDGFRIYILAFKIKVI</sequence>
<dbReference type="EMBL" id="JAABOA010001301">
    <property type="protein sequence ID" value="KAF9581844.1"/>
    <property type="molecule type" value="Genomic_DNA"/>
</dbReference>
<protein>
    <submittedName>
        <fullName evidence="1">Uncharacterized protein</fullName>
    </submittedName>
</protein>
<accession>A0A9P6KDU5</accession>
<reference evidence="1" key="1">
    <citation type="journal article" date="2020" name="Fungal Divers.">
        <title>Resolving the Mortierellaceae phylogeny through synthesis of multi-gene phylogenetics and phylogenomics.</title>
        <authorList>
            <person name="Vandepol N."/>
            <person name="Liber J."/>
            <person name="Desiro A."/>
            <person name="Na H."/>
            <person name="Kennedy M."/>
            <person name="Barry K."/>
            <person name="Grigoriev I.V."/>
            <person name="Miller A.N."/>
            <person name="O'Donnell K."/>
            <person name="Stajich J.E."/>
            <person name="Bonito G."/>
        </authorList>
    </citation>
    <scope>NUCLEOTIDE SEQUENCE</scope>
    <source>
        <strain evidence="1">KOD1015</strain>
    </source>
</reference>
<organism evidence="1 2">
    <name type="scientific">Lunasporangiospora selenospora</name>
    <dbReference type="NCBI Taxonomy" id="979761"/>
    <lineage>
        <taxon>Eukaryota</taxon>
        <taxon>Fungi</taxon>
        <taxon>Fungi incertae sedis</taxon>
        <taxon>Mucoromycota</taxon>
        <taxon>Mortierellomycotina</taxon>
        <taxon>Mortierellomycetes</taxon>
        <taxon>Mortierellales</taxon>
        <taxon>Mortierellaceae</taxon>
        <taxon>Lunasporangiospora</taxon>
    </lineage>
</organism>